<dbReference type="RefSeq" id="WP_353303606.1">
    <property type="nucleotide sequence ID" value="NZ_BAABWN010000009.1"/>
</dbReference>
<dbReference type="SMART" id="SM01236">
    <property type="entry name" value="Haem_oxygenase_2"/>
    <property type="match status" value="1"/>
</dbReference>
<evidence type="ECO:0000259" key="3">
    <source>
        <dbReference type="Pfam" id="PF07883"/>
    </source>
</evidence>
<dbReference type="PANTHER" id="PTHR40279">
    <property type="entry name" value="PQQC-LIKE PROTEIN"/>
    <property type="match status" value="1"/>
</dbReference>
<evidence type="ECO:0000256" key="1">
    <source>
        <dbReference type="ARBA" id="ARBA00023002"/>
    </source>
</evidence>
<evidence type="ECO:0000313" key="4">
    <source>
        <dbReference type="EMBL" id="GAA6168914.1"/>
    </source>
</evidence>
<keyword evidence="5" id="KW-1185">Reference proteome</keyword>
<keyword evidence="1" id="KW-0560">Oxidoreductase</keyword>
<reference evidence="4 5" key="1">
    <citation type="submission" date="2024-04" db="EMBL/GenBank/DDBJ databases">
        <title>Draft genome sequence of Sessilibacter corallicola NBRC 116591.</title>
        <authorList>
            <person name="Miyakawa T."/>
            <person name="Kusuya Y."/>
            <person name="Miura T."/>
        </authorList>
    </citation>
    <scope>NUCLEOTIDE SEQUENCE [LARGE SCALE GENOMIC DNA]</scope>
    <source>
        <strain evidence="4 5">KU-00831-HH</strain>
    </source>
</reference>
<feature type="domain" description="Cupin type-2" evidence="3">
    <location>
        <begin position="289"/>
        <end position="355"/>
    </location>
</feature>
<dbReference type="EMBL" id="BAABWN010000009">
    <property type="protein sequence ID" value="GAA6168914.1"/>
    <property type="molecule type" value="Genomic_DNA"/>
</dbReference>
<dbReference type="PANTHER" id="PTHR40279:SF3">
    <property type="entry name" value="4-AMINOBENZOATE SYNTHASE"/>
    <property type="match status" value="1"/>
</dbReference>
<dbReference type="InterPro" id="IPR013096">
    <property type="entry name" value="Cupin_2"/>
</dbReference>
<evidence type="ECO:0000256" key="2">
    <source>
        <dbReference type="SAM" id="MobiDB-lite"/>
    </source>
</evidence>
<protein>
    <recommendedName>
        <fullName evidence="3">Cupin type-2 domain-containing protein</fullName>
    </recommendedName>
</protein>
<organism evidence="4 5">
    <name type="scientific">Sessilibacter corallicola</name>
    <dbReference type="NCBI Taxonomy" id="2904075"/>
    <lineage>
        <taxon>Bacteria</taxon>
        <taxon>Pseudomonadati</taxon>
        <taxon>Pseudomonadota</taxon>
        <taxon>Gammaproteobacteria</taxon>
        <taxon>Cellvibrionales</taxon>
        <taxon>Cellvibrionaceae</taxon>
        <taxon>Sessilibacter</taxon>
    </lineage>
</organism>
<sequence>MVQTNNVQQLVDKTNEHSFWQVNILKMFEAGKLSIDEIQYFFSQHISYSKNFTKLLSLVTSRLDNPEHRAQIVENLWEEAGEGDIENNHARMYNDFLKDIAIDVSLGQKDSRSYAKYYADSCLKYLSNCSPAQACAFIGFGTEMIVPRLYSTYIKNFKAVEMPEDIYKFFSLHVECDDGHADTLIDIAVDYLDQYDSVERWQADCWAAVDHALTLRSEFYDNIYEDIINNKVKNLNSEVLSIDGFKSRNHRCLDDVNEAQILYKNSEGDKNFQVQRFNVSASVLDPRYIRIPQGGRNEHHLHAHESVFFVERGEGKVIVGDKEIPVSAGSVAYVPRWVAHHTENTGSEDLCIFAITDYGYTKRFSGNTEESYREQPKNLGVAATLSE</sequence>
<dbReference type="Pfam" id="PF14518">
    <property type="entry name" value="Haem_oxygenas_2"/>
    <property type="match status" value="1"/>
</dbReference>
<dbReference type="InterPro" id="IPR016084">
    <property type="entry name" value="Haem_Oase-like_multi-hlx"/>
</dbReference>
<dbReference type="Gene3D" id="1.20.910.10">
    <property type="entry name" value="Heme oxygenase-like"/>
    <property type="match status" value="1"/>
</dbReference>
<dbReference type="SUPFAM" id="SSF48613">
    <property type="entry name" value="Heme oxygenase-like"/>
    <property type="match status" value="1"/>
</dbReference>
<feature type="region of interest" description="Disordered" evidence="2">
    <location>
        <begin position="367"/>
        <end position="387"/>
    </location>
</feature>
<dbReference type="InterPro" id="IPR014710">
    <property type="entry name" value="RmlC-like_jellyroll"/>
</dbReference>
<dbReference type="InterPro" id="IPR011051">
    <property type="entry name" value="RmlC_Cupin_sf"/>
</dbReference>
<name>A0ABQ0AB90_9GAMM</name>
<dbReference type="Pfam" id="PF07883">
    <property type="entry name" value="Cupin_2"/>
    <property type="match status" value="1"/>
</dbReference>
<dbReference type="Proteomes" id="UP001465153">
    <property type="component" value="Unassembled WGS sequence"/>
</dbReference>
<dbReference type="SUPFAM" id="SSF51182">
    <property type="entry name" value="RmlC-like cupins"/>
    <property type="match status" value="1"/>
</dbReference>
<accession>A0ABQ0AB90</accession>
<comment type="caution">
    <text evidence="4">The sequence shown here is derived from an EMBL/GenBank/DDBJ whole genome shotgun (WGS) entry which is preliminary data.</text>
</comment>
<dbReference type="Gene3D" id="2.60.120.10">
    <property type="entry name" value="Jelly Rolls"/>
    <property type="match status" value="1"/>
</dbReference>
<proteinExistence type="predicted"/>
<gene>
    <name evidence="4" type="ORF">NBRC116591_27250</name>
</gene>
<evidence type="ECO:0000313" key="5">
    <source>
        <dbReference type="Proteomes" id="UP001465153"/>
    </source>
</evidence>
<dbReference type="InterPro" id="IPR039068">
    <property type="entry name" value="PqqC-like"/>
</dbReference>